<organism evidence="2 3">
    <name type="scientific">Triticum aestivum</name>
    <name type="common">Wheat</name>
    <dbReference type="NCBI Taxonomy" id="4565"/>
    <lineage>
        <taxon>Eukaryota</taxon>
        <taxon>Viridiplantae</taxon>
        <taxon>Streptophyta</taxon>
        <taxon>Embryophyta</taxon>
        <taxon>Tracheophyta</taxon>
        <taxon>Spermatophyta</taxon>
        <taxon>Magnoliopsida</taxon>
        <taxon>Liliopsida</taxon>
        <taxon>Poales</taxon>
        <taxon>Poaceae</taxon>
        <taxon>BOP clade</taxon>
        <taxon>Pooideae</taxon>
        <taxon>Triticodae</taxon>
        <taxon>Triticeae</taxon>
        <taxon>Triticinae</taxon>
        <taxon>Triticum</taxon>
    </lineage>
</organism>
<dbReference type="InterPro" id="IPR017451">
    <property type="entry name" value="F-box-assoc_interact_dom"/>
</dbReference>
<dbReference type="EMBL" id="LS480641">
    <property type="protein sequence ID" value="SPT15911.1"/>
    <property type="molecule type" value="Genomic_DNA"/>
</dbReference>
<dbReference type="NCBIfam" id="TIGR01640">
    <property type="entry name" value="F_box_assoc_1"/>
    <property type="match status" value="1"/>
</dbReference>
<dbReference type="Proteomes" id="UP000280104">
    <property type="component" value="Chromosome II"/>
</dbReference>
<dbReference type="PANTHER" id="PTHR31111">
    <property type="entry name" value="BNAA05G37150D PROTEIN-RELATED"/>
    <property type="match status" value="1"/>
</dbReference>
<feature type="region of interest" description="Disordered" evidence="1">
    <location>
        <begin position="314"/>
        <end position="349"/>
    </location>
</feature>
<dbReference type="SUPFAM" id="SSF50965">
    <property type="entry name" value="Galactose oxidase, central domain"/>
    <property type="match status" value="1"/>
</dbReference>
<sequence>MAMGVNLLDMSGNVVKMIRTSAAVTQCSLYGMCAHGELGSLVGRTDRRLRVLDVATGAVAAFPPRPRGAPACTLGRVPSTGEYKVLAIVPDTYVQVSMVLTLGSNGGGWWRDRGSPPVIVGRRHIDMAIVKGVAYFFVEMEDDLEPEDPHLIVGFDLETEKWLPVQLVAPPAREDHGHAPAHHHVDMSLAEVNGFLVAAHPDRDISAVKLWFMMNVHAEISLWLLLYKIPMAVGREYSFEKPLRVLDDGKIVVWSSLRGTRDGVPQIYDPRTNTLTQGAVTANCYTVGPYTGCLLRVGSSNPRRYKTLELLGAGSSHGHSRTIEYGRRRHTRTLPDLSTTSPADDNEADDDSLLYLEGVQLQEDVDGMAMGVNLLDTIGNVIKKITGHTAADQCSLHGMCANGELACLVGRMDQRLRVLDMATGAAAAFPTGHAGP</sequence>
<proteinExistence type="predicted"/>
<name>A0A7H4LBC3_WHEAT</name>
<gene>
    <name evidence="2" type="ORF">CAMPLR22A2D_LOCUS504</name>
</gene>
<reference evidence="2 3" key="1">
    <citation type="submission" date="2018-05" db="EMBL/GenBank/DDBJ databases">
        <authorList>
            <person name="Thind KAUR A."/>
        </authorList>
    </citation>
    <scope>NUCLEOTIDE SEQUENCE [LARGE SCALE GENOMIC DNA]</scope>
</reference>
<protein>
    <submittedName>
        <fullName evidence="2">Uncharacterized protein</fullName>
    </submittedName>
</protein>
<dbReference type="PANTHER" id="PTHR31111:SF133">
    <property type="entry name" value="OS07G0196600 PROTEIN"/>
    <property type="match status" value="1"/>
</dbReference>
<accession>A0A7H4LBC3</accession>
<dbReference type="AlphaFoldDB" id="A0A7H4LBC3"/>
<evidence type="ECO:0000256" key="1">
    <source>
        <dbReference type="SAM" id="MobiDB-lite"/>
    </source>
</evidence>
<evidence type="ECO:0000313" key="2">
    <source>
        <dbReference type="EMBL" id="SPT15911.1"/>
    </source>
</evidence>
<dbReference type="InterPro" id="IPR011043">
    <property type="entry name" value="Gal_Oxase/kelch_b-propeller"/>
</dbReference>
<evidence type="ECO:0000313" key="3">
    <source>
        <dbReference type="Proteomes" id="UP000280104"/>
    </source>
</evidence>